<keyword evidence="3" id="KW-1185">Reference proteome</keyword>
<feature type="signal peptide" evidence="1">
    <location>
        <begin position="1"/>
        <end position="23"/>
    </location>
</feature>
<dbReference type="Proteomes" id="UP000502928">
    <property type="component" value="Chromosome"/>
</dbReference>
<proteinExistence type="predicted"/>
<evidence type="ECO:0000313" key="3">
    <source>
        <dbReference type="Proteomes" id="UP000502928"/>
    </source>
</evidence>
<protein>
    <recommendedName>
        <fullName evidence="4">Lipocalin-like domain-containing protein</fullName>
    </recommendedName>
</protein>
<evidence type="ECO:0008006" key="4">
    <source>
        <dbReference type="Google" id="ProtNLM"/>
    </source>
</evidence>
<evidence type="ECO:0000313" key="2">
    <source>
        <dbReference type="EMBL" id="QII46442.1"/>
    </source>
</evidence>
<evidence type="ECO:0000256" key="1">
    <source>
        <dbReference type="SAM" id="SignalP"/>
    </source>
</evidence>
<name>A0A6G7J7M7_9FLAO</name>
<reference evidence="2 3" key="1">
    <citation type="submission" date="2020-02" db="EMBL/GenBank/DDBJ databases">
        <title>Complete genome of Muricauda sp. 501str8.</title>
        <authorList>
            <person name="Dong B."/>
            <person name="Zhu S."/>
            <person name="Yang J."/>
            <person name="Chen J."/>
        </authorList>
    </citation>
    <scope>NUCLEOTIDE SEQUENCE [LARGE SCALE GENOMIC DNA]</scope>
    <source>
        <strain evidence="2 3">501str8</strain>
    </source>
</reference>
<dbReference type="AlphaFoldDB" id="A0A6G7J7M7"/>
<dbReference type="KEGG" id="mut:GVT53_17715"/>
<dbReference type="RefSeq" id="WP_166249815.1">
    <property type="nucleotide sequence ID" value="NZ_CP049616.1"/>
</dbReference>
<dbReference type="EMBL" id="CP049616">
    <property type="protein sequence ID" value="QII46442.1"/>
    <property type="molecule type" value="Genomic_DNA"/>
</dbReference>
<feature type="chain" id="PRO_5026015009" description="Lipocalin-like domain-containing protein" evidence="1">
    <location>
        <begin position="24"/>
        <end position="160"/>
    </location>
</feature>
<gene>
    <name evidence="2" type="ORF">GVT53_17715</name>
</gene>
<accession>A0A6G7J7M7</accession>
<sequence length="160" mass="18710">MKKEFLFRLILGASMVMYCYSYAQENDIDSDFLVNEWVISSLESSKEQIVFRNKDDFFVKNDFVRPSGVIKLSKKEGNIYSAAKYNIKSFGRCGNDLRSKTVSSASESWTLNKDGNYYFITITKQRTYTDNSFTKIKRKYLLEYLQRDKMILTVVNEAIN</sequence>
<keyword evidence="1" id="KW-0732">Signal</keyword>
<organism evidence="2 3">
    <name type="scientific">Flagellimonas oceani</name>
    <dbReference type="NCBI Taxonomy" id="2698672"/>
    <lineage>
        <taxon>Bacteria</taxon>
        <taxon>Pseudomonadati</taxon>
        <taxon>Bacteroidota</taxon>
        <taxon>Flavobacteriia</taxon>
        <taxon>Flavobacteriales</taxon>
        <taxon>Flavobacteriaceae</taxon>
        <taxon>Flagellimonas</taxon>
    </lineage>
</organism>